<reference evidence="1 2" key="1">
    <citation type="submission" date="2017-09" db="EMBL/GenBank/DDBJ databases">
        <title>Depth-based differentiation of microbial function through sediment-hosted aquifers and enrichment of novel symbionts in the deep terrestrial subsurface.</title>
        <authorList>
            <person name="Probst A.J."/>
            <person name="Ladd B."/>
            <person name="Jarett J.K."/>
            <person name="Geller-Mcgrath D.E."/>
            <person name="Sieber C.M."/>
            <person name="Emerson J.B."/>
            <person name="Anantharaman K."/>
            <person name="Thomas B.C."/>
            <person name="Malmstrom R."/>
            <person name="Stieglmeier M."/>
            <person name="Klingl A."/>
            <person name="Woyke T."/>
            <person name="Ryan C.M."/>
            <person name="Banfield J.F."/>
        </authorList>
    </citation>
    <scope>NUCLEOTIDE SEQUENCE [LARGE SCALE GENOMIC DNA]</scope>
    <source>
        <strain evidence="1">CG23_combo_of_CG06-09_8_20_14_all_40_13</strain>
    </source>
</reference>
<evidence type="ECO:0000313" key="2">
    <source>
        <dbReference type="Proteomes" id="UP000231567"/>
    </source>
</evidence>
<dbReference type="EMBL" id="PCRM01000033">
    <property type="protein sequence ID" value="PIP21566.1"/>
    <property type="molecule type" value="Genomic_DNA"/>
</dbReference>
<accession>A0A2G9YQQ5</accession>
<evidence type="ECO:0000313" key="1">
    <source>
        <dbReference type="EMBL" id="PIP21566.1"/>
    </source>
</evidence>
<protein>
    <submittedName>
        <fullName evidence="1">Uncharacterized protein</fullName>
    </submittedName>
</protein>
<proteinExistence type="predicted"/>
<dbReference type="Proteomes" id="UP000231567">
    <property type="component" value="Unassembled WGS sequence"/>
</dbReference>
<gene>
    <name evidence="1" type="ORF">COX39_02165</name>
</gene>
<sequence>MPTTCPLGICLGQACVHTDAALRDTTFRPDKPHGDFPLHIDVIQPLEGIRGVQKLRIDGTGKIFSDDILISRKGP</sequence>
<name>A0A2G9YQQ5_9BACT</name>
<comment type="caution">
    <text evidence="1">The sequence shown here is derived from an EMBL/GenBank/DDBJ whole genome shotgun (WGS) entry which is preliminary data.</text>
</comment>
<dbReference type="AlphaFoldDB" id="A0A2G9YQQ5"/>
<organism evidence="1 2">
    <name type="scientific">Candidatus Nealsonbacteria bacterium CG23_combo_of_CG06-09_8_20_14_all_40_13</name>
    <dbReference type="NCBI Taxonomy" id="1974724"/>
    <lineage>
        <taxon>Bacteria</taxon>
        <taxon>Candidatus Nealsoniibacteriota</taxon>
    </lineage>
</organism>